<accession>A0A4Y2EFY0</accession>
<dbReference type="Proteomes" id="UP000499080">
    <property type="component" value="Unassembled WGS sequence"/>
</dbReference>
<organism evidence="1 2">
    <name type="scientific">Araneus ventricosus</name>
    <name type="common">Orbweaver spider</name>
    <name type="synonym">Epeira ventricosa</name>
    <dbReference type="NCBI Taxonomy" id="182803"/>
    <lineage>
        <taxon>Eukaryota</taxon>
        <taxon>Metazoa</taxon>
        <taxon>Ecdysozoa</taxon>
        <taxon>Arthropoda</taxon>
        <taxon>Chelicerata</taxon>
        <taxon>Arachnida</taxon>
        <taxon>Araneae</taxon>
        <taxon>Araneomorphae</taxon>
        <taxon>Entelegynae</taxon>
        <taxon>Araneoidea</taxon>
        <taxon>Araneidae</taxon>
        <taxon>Araneus</taxon>
    </lineage>
</organism>
<name>A0A4Y2EFY0_ARAVE</name>
<dbReference type="Gene3D" id="3.30.420.10">
    <property type="entry name" value="Ribonuclease H-like superfamily/Ribonuclease H"/>
    <property type="match status" value="1"/>
</dbReference>
<proteinExistence type="predicted"/>
<sequence length="120" mass="13349">MNIIEPTWVALHCAVQKRSPPPGTLMDLRTALQDSWCEKPPGYLQTLVDFMPRRIAALLCARVVRPVTEVKATQPHTITISSREAEHRFLFQAVSHPHAIDATKELSVPCLGILGQVKNS</sequence>
<gene>
    <name evidence="1" type="ORF">AVEN_27450_1</name>
</gene>
<comment type="caution">
    <text evidence="1">The sequence shown here is derived from an EMBL/GenBank/DDBJ whole genome shotgun (WGS) entry which is preliminary data.</text>
</comment>
<dbReference type="InterPro" id="IPR036397">
    <property type="entry name" value="RNaseH_sf"/>
</dbReference>
<reference evidence="1 2" key="1">
    <citation type="journal article" date="2019" name="Sci. Rep.">
        <title>Orb-weaving spider Araneus ventricosus genome elucidates the spidroin gene catalogue.</title>
        <authorList>
            <person name="Kono N."/>
            <person name="Nakamura H."/>
            <person name="Ohtoshi R."/>
            <person name="Moran D.A.P."/>
            <person name="Shinohara A."/>
            <person name="Yoshida Y."/>
            <person name="Fujiwara M."/>
            <person name="Mori M."/>
            <person name="Tomita M."/>
            <person name="Arakawa K."/>
        </authorList>
    </citation>
    <scope>NUCLEOTIDE SEQUENCE [LARGE SCALE GENOMIC DNA]</scope>
</reference>
<dbReference type="GO" id="GO:0003676">
    <property type="term" value="F:nucleic acid binding"/>
    <property type="evidence" value="ECO:0007669"/>
    <property type="project" value="InterPro"/>
</dbReference>
<keyword evidence="2" id="KW-1185">Reference proteome</keyword>
<evidence type="ECO:0000313" key="2">
    <source>
        <dbReference type="Proteomes" id="UP000499080"/>
    </source>
</evidence>
<evidence type="ECO:0000313" key="1">
    <source>
        <dbReference type="EMBL" id="GBM28063.1"/>
    </source>
</evidence>
<dbReference type="OrthoDB" id="2318730at2759"/>
<protein>
    <submittedName>
        <fullName evidence="1">Uncharacterized protein</fullName>
    </submittedName>
</protein>
<dbReference type="AlphaFoldDB" id="A0A4Y2EFY0"/>
<dbReference type="EMBL" id="BGPR01000601">
    <property type="protein sequence ID" value="GBM28063.1"/>
    <property type="molecule type" value="Genomic_DNA"/>
</dbReference>